<evidence type="ECO:0000259" key="5">
    <source>
        <dbReference type="SMART" id="SM00872"/>
    </source>
</evidence>
<evidence type="ECO:0000256" key="2">
    <source>
        <dbReference type="ARBA" id="ARBA00022723"/>
    </source>
</evidence>
<organism evidence="6 7">
    <name type="scientific">Meiothermus hypogaeus NBRC 106114</name>
    <dbReference type="NCBI Taxonomy" id="1227553"/>
    <lineage>
        <taxon>Bacteria</taxon>
        <taxon>Thermotogati</taxon>
        <taxon>Deinococcota</taxon>
        <taxon>Deinococci</taxon>
        <taxon>Thermales</taxon>
        <taxon>Thermaceae</taxon>
        <taxon>Meiothermus</taxon>
    </lineage>
</organism>
<evidence type="ECO:0000313" key="7">
    <source>
        <dbReference type="Proteomes" id="UP000321197"/>
    </source>
</evidence>
<dbReference type="InterPro" id="IPR027291">
    <property type="entry name" value="Glyco_hydro_38_N_sf"/>
</dbReference>
<dbReference type="GO" id="GO:0046872">
    <property type="term" value="F:metal ion binding"/>
    <property type="evidence" value="ECO:0007669"/>
    <property type="project" value="UniProtKB-KW"/>
</dbReference>
<dbReference type="Gene3D" id="2.70.98.30">
    <property type="entry name" value="Golgi alpha-mannosidase II, domain 4"/>
    <property type="match status" value="1"/>
</dbReference>
<dbReference type="Pfam" id="PF09261">
    <property type="entry name" value="Alpha-mann_mid"/>
    <property type="match status" value="1"/>
</dbReference>
<name>A0A511QZQ9_9DEIN</name>
<sequence>MEGLQRLWVRWKELSAWQDLEVLPLMSEFQMPGGPRVPLKPGDPWPDLDFPVRLFFEAALPPAWAGKPVWIRIKPGGEGLLLVDGQPLGGLNPYHTEYPLLVQAQGREVVQLEVEAVPRGLFGSPVAAPRLEEATLLVPDLQVRAFCAELRAVLEALPHVQPDLAQLLLDALSETFARVRLPRGPARAYLNQLERSVWAQETAKLWEEWRFAGPGLPLEAEHRQSLEEARLFLQQAIGHIRSRYPSVGRLLLSGHAHIDLAWLWPIAETRRKIRRTFATVLHLMERYPGLYFNQSSAQAYAWLEADDPALFEQIRARVQEGRWELVGGMWVEPDGNLLSGESWVRQMLYGQRYFEQKFGKRARVAWLPDTFGFAGNLPQILQQGGLPYFFTTKLNWNETNSFPHDLWQWEGLDGSRVLAHAFWNPNESYNGRLEALDLSGTWKNFKGKRYHDTSLLTFGYGDGGGGPSAPMLERFECYREFPGLPQAAMGRVEDFYQRLEESAPPLPVWVGELYLELHRATYTTQARLKELNRRLEQTLLEAEMVWALASLKPLDPRLTIDEPRYPAQDLQAFWKVLLLHQFHDILPGSSIHSVSQEAAESLQTALVQAEELRQEALGLLSTDVRKVHPEALAHLMVWNLGTTARPLRLQMERPTEQFFRLLTATGDEVSYQEAGSHILIAADQTVPAMGYLALAVVAHLEARRTPTVRVNGQGRVLENQHLRLEVAPDGTLARLYDKDHRREVLAGRGNQIWAYADVPRYWEAWDVDASYMREGHEITASQVKLIEAGPLRSGIWVERKLGASSLEQIYWLWGGSRRLEIETRMHWQERRTLLRALFPLNVRTHEAWFDTAFGALARPNHANTSWDAARFELPALRWADLSEAGYGVSLLGGYKHGYSAHANVLGLSLLRGPLWPDPLADVGEHAFTYALYPHPGDWRTGTVAEAEDFVAPLRPLALPVHAGGQPPSRQFLRLLQGSLRVAAFKRAETGFGYILRLYEAHGGRGVLELDLSSLGIRKVSRVNLLEDLEEDLPLQNGHLALAYTPYQVISLKLEL</sequence>
<protein>
    <submittedName>
        <fullName evidence="6">Alpha-mannosidase</fullName>
    </submittedName>
</protein>
<dbReference type="Pfam" id="PF01074">
    <property type="entry name" value="Glyco_hydro_38N"/>
    <property type="match status" value="1"/>
</dbReference>
<dbReference type="FunFam" id="1.20.1270.50:FF:000004">
    <property type="entry name" value="alpha-mannosidase 2C1 isoform X1"/>
    <property type="match status" value="1"/>
</dbReference>
<dbReference type="Pfam" id="PF22907">
    <property type="entry name" value="Ams1-like_1st"/>
    <property type="match status" value="1"/>
</dbReference>
<dbReference type="RefSeq" id="WP_240637224.1">
    <property type="nucleotide sequence ID" value="NZ_BJXL01000023.1"/>
</dbReference>
<gene>
    <name evidence="6" type="ORF">MHY01S_10290</name>
</gene>
<dbReference type="InterPro" id="IPR041147">
    <property type="entry name" value="GH38_C"/>
</dbReference>
<dbReference type="InterPro" id="IPR011013">
    <property type="entry name" value="Gal_mutarotase_sf_dom"/>
</dbReference>
<dbReference type="Pfam" id="PF17677">
    <property type="entry name" value="Glyco_hydro38C2"/>
    <property type="match status" value="1"/>
</dbReference>
<comment type="caution">
    <text evidence="6">The sequence shown here is derived from an EMBL/GenBank/DDBJ whole genome shotgun (WGS) entry which is preliminary data.</text>
</comment>
<dbReference type="GO" id="GO:0006013">
    <property type="term" value="P:mannose metabolic process"/>
    <property type="evidence" value="ECO:0007669"/>
    <property type="project" value="InterPro"/>
</dbReference>
<dbReference type="SMART" id="SM00872">
    <property type="entry name" value="Alpha-mann_mid"/>
    <property type="match status" value="1"/>
</dbReference>
<dbReference type="GO" id="GO:0030246">
    <property type="term" value="F:carbohydrate binding"/>
    <property type="evidence" value="ECO:0007669"/>
    <property type="project" value="InterPro"/>
</dbReference>
<dbReference type="InterPro" id="IPR015341">
    <property type="entry name" value="Glyco_hydro_38_cen"/>
</dbReference>
<dbReference type="PANTHER" id="PTHR46017">
    <property type="entry name" value="ALPHA-MANNOSIDASE 2C1"/>
    <property type="match status" value="1"/>
</dbReference>
<dbReference type="SUPFAM" id="SSF88688">
    <property type="entry name" value="Families 57/38 glycoside transferase middle domain"/>
    <property type="match status" value="1"/>
</dbReference>
<accession>A0A511QZQ9</accession>
<dbReference type="GO" id="GO:0009313">
    <property type="term" value="P:oligosaccharide catabolic process"/>
    <property type="evidence" value="ECO:0007669"/>
    <property type="project" value="TreeGrafter"/>
</dbReference>
<keyword evidence="4" id="KW-0326">Glycosidase</keyword>
<evidence type="ECO:0000313" key="6">
    <source>
        <dbReference type="EMBL" id="GEM82863.1"/>
    </source>
</evidence>
<evidence type="ECO:0000256" key="3">
    <source>
        <dbReference type="ARBA" id="ARBA00022801"/>
    </source>
</evidence>
<dbReference type="PANTHER" id="PTHR46017:SF1">
    <property type="entry name" value="ALPHA-MANNOSIDASE 2C1"/>
    <property type="match status" value="1"/>
</dbReference>
<dbReference type="InterPro" id="IPR028995">
    <property type="entry name" value="Glyco_hydro_57/38_cen_sf"/>
</dbReference>
<dbReference type="SUPFAM" id="SSF88713">
    <property type="entry name" value="Glycoside hydrolase/deacetylase"/>
    <property type="match status" value="1"/>
</dbReference>
<dbReference type="InterPro" id="IPR011682">
    <property type="entry name" value="Glyco_hydro_38_C"/>
</dbReference>
<dbReference type="InterPro" id="IPR054723">
    <property type="entry name" value="Ams1-like_N"/>
</dbReference>
<dbReference type="CDD" id="cd10789">
    <property type="entry name" value="GH38N_AMII_ER_cytosolic"/>
    <property type="match status" value="1"/>
</dbReference>
<feature type="domain" description="Glycoside hydrolase family 38 central" evidence="5">
    <location>
        <begin position="516"/>
        <end position="602"/>
    </location>
</feature>
<dbReference type="InterPro" id="IPR011330">
    <property type="entry name" value="Glyco_hydro/deAcase_b/a-brl"/>
</dbReference>
<dbReference type="Gene3D" id="3.20.110.10">
    <property type="entry name" value="Glycoside hydrolase 38, N terminal domain"/>
    <property type="match status" value="1"/>
</dbReference>
<keyword evidence="3" id="KW-0378">Hydrolase</keyword>
<dbReference type="GO" id="GO:0004559">
    <property type="term" value="F:alpha-mannosidase activity"/>
    <property type="evidence" value="ECO:0007669"/>
    <property type="project" value="InterPro"/>
</dbReference>
<reference evidence="6 7" key="1">
    <citation type="submission" date="2019-07" db="EMBL/GenBank/DDBJ databases">
        <title>Whole genome shotgun sequence of Meiothermus hypogaeus NBRC 106114.</title>
        <authorList>
            <person name="Hosoyama A."/>
            <person name="Uohara A."/>
            <person name="Ohji S."/>
            <person name="Ichikawa N."/>
        </authorList>
    </citation>
    <scope>NUCLEOTIDE SEQUENCE [LARGE SCALE GENOMIC DNA]</scope>
    <source>
        <strain evidence="6 7">NBRC 106114</strain>
    </source>
</reference>
<dbReference type="SUPFAM" id="SSF74650">
    <property type="entry name" value="Galactose mutarotase-like"/>
    <property type="match status" value="1"/>
</dbReference>
<proteinExistence type="inferred from homology"/>
<keyword evidence="2" id="KW-0479">Metal-binding</keyword>
<evidence type="ECO:0000256" key="1">
    <source>
        <dbReference type="ARBA" id="ARBA00009792"/>
    </source>
</evidence>
<comment type="similarity">
    <text evidence="1">Belongs to the glycosyl hydrolase 38 family.</text>
</comment>
<dbReference type="AlphaFoldDB" id="A0A511QZQ9"/>
<dbReference type="InterPro" id="IPR037094">
    <property type="entry name" value="Glyco_hydro_38_cen_sf"/>
</dbReference>
<dbReference type="InterPro" id="IPR000602">
    <property type="entry name" value="Glyco_hydro_38_N"/>
</dbReference>
<dbReference type="Proteomes" id="UP000321197">
    <property type="component" value="Unassembled WGS sequence"/>
</dbReference>
<evidence type="ECO:0000256" key="4">
    <source>
        <dbReference type="ARBA" id="ARBA00023295"/>
    </source>
</evidence>
<dbReference type="EMBL" id="BJXL01000023">
    <property type="protein sequence ID" value="GEM82863.1"/>
    <property type="molecule type" value="Genomic_DNA"/>
</dbReference>
<dbReference type="Pfam" id="PF07748">
    <property type="entry name" value="Glyco_hydro_38C"/>
    <property type="match status" value="1"/>
</dbReference>
<dbReference type="FunFam" id="3.20.110.10:FF:000002">
    <property type="entry name" value="alpha-mannosidase 2C1 isoform X1"/>
    <property type="match status" value="1"/>
</dbReference>
<dbReference type="Gene3D" id="1.20.1270.50">
    <property type="entry name" value="Glycoside hydrolase family 38, central domain"/>
    <property type="match status" value="1"/>
</dbReference>